<keyword evidence="2" id="KW-1185">Reference proteome</keyword>
<reference evidence="1" key="1">
    <citation type="submission" date="2023-04" db="EMBL/GenBank/DDBJ databases">
        <title>Draft Genome sequencing of Naganishia species isolated from polar environments using Oxford Nanopore Technology.</title>
        <authorList>
            <person name="Leo P."/>
            <person name="Venkateswaran K."/>
        </authorList>
    </citation>
    <scope>NUCLEOTIDE SEQUENCE</scope>
    <source>
        <strain evidence="1">DBVPG 5303</strain>
    </source>
</reference>
<organism evidence="1 2">
    <name type="scientific">Naganishia onofrii</name>
    <dbReference type="NCBI Taxonomy" id="1851511"/>
    <lineage>
        <taxon>Eukaryota</taxon>
        <taxon>Fungi</taxon>
        <taxon>Dikarya</taxon>
        <taxon>Basidiomycota</taxon>
        <taxon>Agaricomycotina</taxon>
        <taxon>Tremellomycetes</taxon>
        <taxon>Filobasidiales</taxon>
        <taxon>Filobasidiaceae</taxon>
        <taxon>Naganishia</taxon>
    </lineage>
</organism>
<accession>A0ACC2XWX9</accession>
<evidence type="ECO:0000313" key="2">
    <source>
        <dbReference type="Proteomes" id="UP001234202"/>
    </source>
</evidence>
<name>A0ACC2XWX9_9TREE</name>
<comment type="caution">
    <text evidence="1">The sequence shown here is derived from an EMBL/GenBank/DDBJ whole genome shotgun (WGS) entry which is preliminary data.</text>
</comment>
<dbReference type="Proteomes" id="UP001234202">
    <property type="component" value="Unassembled WGS sequence"/>
</dbReference>
<evidence type="ECO:0000313" key="1">
    <source>
        <dbReference type="EMBL" id="KAJ9128166.1"/>
    </source>
</evidence>
<dbReference type="EMBL" id="JASBWV010000001">
    <property type="protein sequence ID" value="KAJ9128166.1"/>
    <property type="molecule type" value="Genomic_DNA"/>
</dbReference>
<proteinExistence type="predicted"/>
<gene>
    <name evidence="1" type="ORF">QFC24_000458</name>
</gene>
<sequence>MNTGNPLSPPSRYSPRHVDEAEEQLAQEVPDTGIFSAYHRETIFRGTNLESPVPTLELRIQGFETPLPSGIPSASEKRVRSDPVSPTDSDPFSDYLSYESEQVDPPENEDVDVDSHTSDQETPRGFDNDTLLPSQQQPKPRIITDVYPPQSQQAPRKQIPTRSPLDALCHSMQTPSDLPTSPSPFSPQPPRINPVVSQPQHYLPTQVQQRLTAAYTGTDFARQGWEPSGIPIINRPRSSSAVMPNYSLPSFKPRAENSQEKTGANGPALEGWERWKDRYRRAAPLLSCTLAIALAIGLTVCGRGSKTGISRIAKIPSSAFVDLGNGVTQVEMYPSGVCLVDGGNR</sequence>
<protein>
    <submittedName>
        <fullName evidence="1">Uncharacterized protein</fullName>
    </submittedName>
</protein>